<reference evidence="2 3" key="1">
    <citation type="submission" date="2021-01" db="EMBL/GenBank/DDBJ databases">
        <title>Whole genome shotgun sequence of Catellatospora bangladeshensis NBRC 107357.</title>
        <authorList>
            <person name="Komaki H."/>
            <person name="Tamura T."/>
        </authorList>
    </citation>
    <scope>NUCLEOTIDE SEQUENCE [LARGE SCALE GENOMIC DNA]</scope>
    <source>
        <strain evidence="2 3">NBRC 107357</strain>
    </source>
</reference>
<sequence length="106" mass="11139">MTSQSPSHLSPDEVRQAPSYPRMLTAARVYAAAMAGFLLTACLIAAAGVRVWTYPLIAAIVLAWIAGAVLARGAFQALEDELGANPRSAAVIASAQDLLRSRRSEG</sequence>
<accession>A0A8J3JGD5</accession>
<keyword evidence="1" id="KW-0812">Transmembrane</keyword>
<keyword evidence="1" id="KW-0472">Membrane</keyword>
<feature type="transmembrane region" description="Helical" evidence="1">
    <location>
        <begin position="54"/>
        <end position="75"/>
    </location>
</feature>
<evidence type="ECO:0000313" key="3">
    <source>
        <dbReference type="Proteomes" id="UP000601223"/>
    </source>
</evidence>
<protein>
    <submittedName>
        <fullName evidence="2">Uncharacterized protein</fullName>
    </submittedName>
</protein>
<keyword evidence="3" id="KW-1185">Reference proteome</keyword>
<organism evidence="2 3">
    <name type="scientific">Catellatospora bangladeshensis</name>
    <dbReference type="NCBI Taxonomy" id="310355"/>
    <lineage>
        <taxon>Bacteria</taxon>
        <taxon>Bacillati</taxon>
        <taxon>Actinomycetota</taxon>
        <taxon>Actinomycetes</taxon>
        <taxon>Micromonosporales</taxon>
        <taxon>Micromonosporaceae</taxon>
        <taxon>Catellatospora</taxon>
    </lineage>
</organism>
<name>A0A8J3JGD5_9ACTN</name>
<proteinExistence type="predicted"/>
<dbReference type="Proteomes" id="UP000601223">
    <property type="component" value="Unassembled WGS sequence"/>
</dbReference>
<dbReference type="AlphaFoldDB" id="A0A8J3JGD5"/>
<dbReference type="EMBL" id="BONF01000018">
    <property type="protein sequence ID" value="GIF82154.1"/>
    <property type="molecule type" value="Genomic_DNA"/>
</dbReference>
<gene>
    <name evidence="2" type="ORF">Cba03nite_35030</name>
</gene>
<feature type="transmembrane region" description="Helical" evidence="1">
    <location>
        <begin position="29"/>
        <end position="48"/>
    </location>
</feature>
<evidence type="ECO:0000313" key="2">
    <source>
        <dbReference type="EMBL" id="GIF82154.1"/>
    </source>
</evidence>
<keyword evidence="1" id="KW-1133">Transmembrane helix</keyword>
<evidence type="ECO:0000256" key="1">
    <source>
        <dbReference type="SAM" id="Phobius"/>
    </source>
</evidence>
<comment type="caution">
    <text evidence="2">The sequence shown here is derived from an EMBL/GenBank/DDBJ whole genome shotgun (WGS) entry which is preliminary data.</text>
</comment>